<protein>
    <recommendedName>
        <fullName evidence="9 11">Bacterioferritin</fullName>
        <ecNumber evidence="9">1.16.3.1</ecNumber>
    </recommendedName>
</protein>
<feature type="binding site" evidence="10">
    <location>
        <position position="18"/>
    </location>
    <ligand>
        <name>Fe cation</name>
        <dbReference type="ChEBI" id="CHEBI:24875"/>
        <label>1</label>
    </ligand>
</feature>
<evidence type="ECO:0000256" key="2">
    <source>
        <dbReference type="ARBA" id="ARBA00022434"/>
    </source>
</evidence>
<reference evidence="14" key="1">
    <citation type="submission" date="2017-04" db="EMBL/GenBank/DDBJ databases">
        <authorList>
            <person name="Varghese N."/>
            <person name="Submissions S."/>
        </authorList>
    </citation>
    <scope>NUCLEOTIDE SEQUENCE [LARGE SCALE GENOMIC DNA]</scope>
    <source>
        <strain evidence="14">RKEM611</strain>
    </source>
</reference>
<feature type="binding site" evidence="10">
    <location>
        <position position="54"/>
    </location>
    <ligand>
        <name>Fe cation</name>
        <dbReference type="ChEBI" id="CHEBI:24875"/>
        <label>1</label>
    </ligand>
</feature>
<dbReference type="PROSITE" id="PS50905">
    <property type="entry name" value="FERRITIN_LIKE"/>
    <property type="match status" value="1"/>
</dbReference>
<evidence type="ECO:0000256" key="8">
    <source>
        <dbReference type="ARBA" id="ARBA00036243"/>
    </source>
</evidence>
<dbReference type="InterPro" id="IPR012347">
    <property type="entry name" value="Ferritin-like"/>
</dbReference>
<dbReference type="Proteomes" id="UP000192907">
    <property type="component" value="Unassembled WGS sequence"/>
</dbReference>
<keyword evidence="7" id="KW-0406">Ion transport</keyword>
<dbReference type="GO" id="GO:0004322">
    <property type="term" value="F:ferroxidase activity"/>
    <property type="evidence" value="ECO:0007669"/>
    <property type="project" value="UniProtKB-EC"/>
</dbReference>
<dbReference type="SUPFAM" id="SSF47240">
    <property type="entry name" value="Ferritin-like"/>
    <property type="match status" value="1"/>
</dbReference>
<dbReference type="NCBIfam" id="TIGR00754">
    <property type="entry name" value="bfr"/>
    <property type="match status" value="1"/>
</dbReference>
<dbReference type="OrthoDB" id="9800505at2"/>
<dbReference type="Pfam" id="PF00210">
    <property type="entry name" value="Ferritin"/>
    <property type="match status" value="1"/>
</dbReference>
<dbReference type="GO" id="GO:0005829">
    <property type="term" value="C:cytosol"/>
    <property type="evidence" value="ECO:0007669"/>
    <property type="project" value="TreeGrafter"/>
</dbReference>
<feature type="domain" description="Ferritin-like diiron" evidence="12">
    <location>
        <begin position="1"/>
        <end position="146"/>
    </location>
</feature>
<accession>A0A1Y6BEZ7</accession>
<dbReference type="GO" id="GO:0008199">
    <property type="term" value="F:ferric iron binding"/>
    <property type="evidence" value="ECO:0007669"/>
    <property type="project" value="InterPro"/>
</dbReference>
<evidence type="ECO:0000256" key="1">
    <source>
        <dbReference type="ARBA" id="ARBA00008093"/>
    </source>
</evidence>
<dbReference type="PRINTS" id="PR00601">
    <property type="entry name" value="BACFERRITIN"/>
</dbReference>
<dbReference type="PANTHER" id="PTHR30295">
    <property type="entry name" value="BACTERIOFERRITIN"/>
    <property type="match status" value="1"/>
</dbReference>
<keyword evidence="6 9" id="KW-0408">Iron</keyword>
<dbReference type="PIRSF" id="PIRSF002560">
    <property type="entry name" value="Bacterioferritin"/>
    <property type="match status" value="1"/>
</dbReference>
<evidence type="ECO:0000256" key="11">
    <source>
        <dbReference type="RuleBase" id="RU000623"/>
    </source>
</evidence>
<evidence type="ECO:0000259" key="12">
    <source>
        <dbReference type="PROSITE" id="PS50905"/>
    </source>
</evidence>
<feature type="binding site" evidence="10">
    <location>
        <position position="131"/>
    </location>
    <ligand>
        <name>Fe cation</name>
        <dbReference type="ChEBI" id="CHEBI:24875"/>
        <label>2</label>
    </ligand>
</feature>
<dbReference type="EMBL" id="FWZT01000002">
    <property type="protein sequence ID" value="SME98011.1"/>
    <property type="molecule type" value="Genomic_DNA"/>
</dbReference>
<keyword evidence="9 10" id="KW-0479">Metal-binding</keyword>
<keyword evidence="2 9" id="KW-0409">Iron storage</keyword>
<proteinExistence type="inferred from homology"/>
<feature type="binding site" evidence="10">
    <location>
        <position position="51"/>
    </location>
    <ligand>
        <name>Fe cation</name>
        <dbReference type="ChEBI" id="CHEBI:24875"/>
        <label>1</label>
    </ligand>
</feature>
<dbReference type="GO" id="GO:0020037">
    <property type="term" value="F:heme binding"/>
    <property type="evidence" value="ECO:0007669"/>
    <property type="project" value="TreeGrafter"/>
</dbReference>
<feature type="binding site" evidence="10">
    <location>
        <position position="128"/>
    </location>
    <ligand>
        <name>Fe cation</name>
        <dbReference type="ChEBI" id="CHEBI:24875"/>
        <label>1</label>
    </ligand>
</feature>
<dbReference type="GO" id="GO:0006826">
    <property type="term" value="P:iron ion transport"/>
    <property type="evidence" value="ECO:0007669"/>
    <property type="project" value="UniProtKB-KW"/>
</dbReference>
<comment type="catalytic activity">
    <reaction evidence="9">
        <text>4 Fe(2+) + O2 + 4 H(+) = 4 Fe(3+) + 2 H2O</text>
        <dbReference type="Rhea" id="RHEA:11148"/>
        <dbReference type="ChEBI" id="CHEBI:15377"/>
        <dbReference type="ChEBI" id="CHEBI:15378"/>
        <dbReference type="ChEBI" id="CHEBI:15379"/>
        <dbReference type="ChEBI" id="CHEBI:29033"/>
        <dbReference type="ChEBI" id="CHEBI:29034"/>
        <dbReference type="EC" id="1.16.3.1"/>
    </reaction>
</comment>
<dbReference type="InterPro" id="IPR009040">
    <property type="entry name" value="Ferritin-like_diiron"/>
</dbReference>
<dbReference type="CDD" id="cd00907">
    <property type="entry name" value="Bacterioferritin"/>
    <property type="match status" value="1"/>
</dbReference>
<dbReference type="InterPro" id="IPR008331">
    <property type="entry name" value="Ferritin_DPS_dom"/>
</dbReference>
<feature type="binding site" evidence="10">
    <location>
        <position position="128"/>
    </location>
    <ligand>
        <name>Fe cation</name>
        <dbReference type="ChEBI" id="CHEBI:24875"/>
        <label>2</label>
    </ligand>
</feature>
<dbReference type="GO" id="GO:0006879">
    <property type="term" value="P:intracellular iron ion homeostasis"/>
    <property type="evidence" value="ECO:0007669"/>
    <property type="project" value="UniProtKB-KW"/>
</dbReference>
<dbReference type="STRING" id="1513793.SAMN06296036_102409"/>
<keyword evidence="11" id="KW-0349">Heme</keyword>
<evidence type="ECO:0000256" key="4">
    <source>
        <dbReference type="ARBA" id="ARBA00022496"/>
    </source>
</evidence>
<evidence type="ECO:0000256" key="5">
    <source>
        <dbReference type="ARBA" id="ARBA00023002"/>
    </source>
</evidence>
<dbReference type="AlphaFoldDB" id="A0A1Y6BEZ7"/>
<keyword evidence="5" id="KW-0560">Oxidoreductase</keyword>
<evidence type="ECO:0000256" key="6">
    <source>
        <dbReference type="ARBA" id="ARBA00023004"/>
    </source>
</evidence>
<dbReference type="Gene3D" id="1.20.1260.10">
    <property type="match status" value="1"/>
</dbReference>
<feature type="binding site" evidence="10">
    <location>
        <position position="46"/>
    </location>
    <ligand>
        <name>Fe cation</name>
        <dbReference type="ChEBI" id="CHEBI:24875"/>
        <label>3</label>
    </ligand>
</feature>
<sequence>MKGHPDIIAALNDLLTSELTSIDIYFVQSKILRNMGYNKLYEQLNHEMEDEQGHATRVIERIIFLEGTPDVSKREPFTVDTDVKTMFENDLKYEHVVRDKLIKIIDLCFKHHDYVTKEAVEPLLQDTEEDHIDWLETQLSVIDEIGIKNYLAEKL</sequence>
<organism evidence="13 14">
    <name type="scientific">Pseudobacteriovorax antillogorgiicola</name>
    <dbReference type="NCBI Taxonomy" id="1513793"/>
    <lineage>
        <taxon>Bacteria</taxon>
        <taxon>Pseudomonadati</taxon>
        <taxon>Bdellovibrionota</taxon>
        <taxon>Oligoflexia</taxon>
        <taxon>Oligoflexales</taxon>
        <taxon>Pseudobacteriovoracaceae</taxon>
        <taxon>Pseudobacteriovorax</taxon>
    </lineage>
</organism>
<comment type="similarity">
    <text evidence="1 9 11">Belongs to the bacterioferritin family.</text>
</comment>
<feature type="binding site" evidence="10">
    <location>
        <position position="94"/>
    </location>
    <ligand>
        <name>Fe cation</name>
        <dbReference type="ChEBI" id="CHEBI:24875"/>
        <label>2</label>
    </ligand>
</feature>
<keyword evidence="3" id="KW-0813">Transport</keyword>
<feature type="binding site" evidence="10">
    <location>
        <position position="51"/>
    </location>
    <ligand>
        <name>Fe cation</name>
        <dbReference type="ChEBI" id="CHEBI:24875"/>
        <label>2</label>
    </ligand>
</feature>
<dbReference type="EC" id="1.16.3.1" evidence="9"/>
<dbReference type="InterPro" id="IPR002024">
    <property type="entry name" value="Bacterioferritin"/>
</dbReference>
<feature type="binding site" evidence="10">
    <location>
        <position position="50"/>
    </location>
    <ligand>
        <name>Fe cation</name>
        <dbReference type="ChEBI" id="CHEBI:24875"/>
        <label>3</label>
    </ligand>
</feature>
<evidence type="ECO:0000256" key="9">
    <source>
        <dbReference type="PIRNR" id="PIRNR002560"/>
    </source>
</evidence>
<dbReference type="RefSeq" id="WP_132314968.1">
    <property type="nucleotide sequence ID" value="NZ_FWZT01000002.1"/>
</dbReference>
<keyword evidence="4" id="KW-0410">Iron transport</keyword>
<evidence type="ECO:0000256" key="3">
    <source>
        <dbReference type="ARBA" id="ARBA00022448"/>
    </source>
</evidence>
<keyword evidence="14" id="KW-1185">Reference proteome</keyword>
<dbReference type="PANTHER" id="PTHR30295:SF9">
    <property type="entry name" value="BACTERIOFERRITIN"/>
    <property type="match status" value="1"/>
</dbReference>
<name>A0A1Y6BEZ7_9BACT</name>
<dbReference type="InterPro" id="IPR009078">
    <property type="entry name" value="Ferritin-like_SF"/>
</dbReference>
<evidence type="ECO:0000256" key="7">
    <source>
        <dbReference type="ARBA" id="ARBA00023065"/>
    </source>
</evidence>
<evidence type="ECO:0000313" key="14">
    <source>
        <dbReference type="Proteomes" id="UP000192907"/>
    </source>
</evidence>
<evidence type="ECO:0000256" key="10">
    <source>
        <dbReference type="PIRSR" id="PIRSR002560-1"/>
    </source>
</evidence>
<dbReference type="PROSITE" id="PS00549">
    <property type="entry name" value="BACTERIOFERRITIN"/>
    <property type="match status" value="1"/>
</dbReference>
<evidence type="ECO:0000313" key="13">
    <source>
        <dbReference type="EMBL" id="SME98011.1"/>
    </source>
</evidence>
<comment type="catalytic activity">
    <reaction evidence="8">
        <text>Fe(2+)(in) = Fe(2+)(out)</text>
        <dbReference type="Rhea" id="RHEA:28486"/>
        <dbReference type="ChEBI" id="CHEBI:29033"/>
    </reaction>
</comment>
<gene>
    <name evidence="13" type="ORF">SAMN06296036_102409</name>
</gene>
<comment type="function">
    <text evidence="9">Iron-storage protein, whose ferroxidase center binds Fe(2+), oxidizes it using dioxygen to Fe(3+), and participates in the subsequent Fe(3+) oxide mineral core formation within the central cavity of the BFR protein shell.</text>
</comment>